<evidence type="ECO:0000313" key="3">
    <source>
        <dbReference type="Proteomes" id="UP000424462"/>
    </source>
</evidence>
<dbReference type="RefSeq" id="WP_156231665.1">
    <property type="nucleotide sequence ID" value="NZ_CP046455.1"/>
</dbReference>
<dbReference type="KEGG" id="cok:COCCU_11760"/>
<dbReference type="Proteomes" id="UP000424462">
    <property type="component" value="Chromosome"/>
</dbReference>
<protein>
    <submittedName>
        <fullName evidence="2">Aminoacrylate hydrolase RutD</fullName>
    </submittedName>
</protein>
<dbReference type="SUPFAM" id="SSF53474">
    <property type="entry name" value="alpha/beta-Hydrolases"/>
    <property type="match status" value="1"/>
</dbReference>
<dbReference type="EMBL" id="CP046455">
    <property type="protein sequence ID" value="QGU08253.1"/>
    <property type="molecule type" value="Genomic_DNA"/>
</dbReference>
<dbReference type="InterPro" id="IPR029058">
    <property type="entry name" value="AB_hydrolase_fold"/>
</dbReference>
<dbReference type="InterPro" id="IPR000073">
    <property type="entry name" value="AB_hydrolase_1"/>
</dbReference>
<dbReference type="Pfam" id="PF00561">
    <property type="entry name" value="Abhydrolase_1"/>
    <property type="match status" value="1"/>
</dbReference>
<name>A0A6B8VVT1_9CORY</name>
<evidence type="ECO:0000259" key="1">
    <source>
        <dbReference type="Pfam" id="PF00561"/>
    </source>
</evidence>
<feature type="domain" description="AB hydrolase-1" evidence="1">
    <location>
        <begin position="27"/>
        <end position="121"/>
    </location>
</feature>
<evidence type="ECO:0000313" key="2">
    <source>
        <dbReference type="EMBL" id="QGU08253.1"/>
    </source>
</evidence>
<reference evidence="2 3" key="1">
    <citation type="submission" date="2019-11" db="EMBL/GenBank/DDBJ databases">
        <title>Complete genome sequence of Corynebacterium kalinowskii 1959, a novel Corynebacterium species isolated from soil of a small paddock in Vilsendorf, Germany.</title>
        <authorList>
            <person name="Schaffert L."/>
            <person name="Ruwe M."/>
            <person name="Milse J."/>
            <person name="Hanuschka K."/>
            <person name="Ortseifen V."/>
            <person name="Droste J."/>
            <person name="Brandt D."/>
            <person name="Schlueter L."/>
            <person name="Kutter Y."/>
            <person name="Vinke S."/>
            <person name="Viehoefer P."/>
            <person name="Jacob L."/>
            <person name="Luebke N.-C."/>
            <person name="Schulte-Berndt E."/>
            <person name="Hain C."/>
            <person name="Linder M."/>
            <person name="Schmidt P."/>
            <person name="Wollenschlaeger L."/>
            <person name="Luttermann T."/>
            <person name="Thieme E."/>
            <person name="Hassa J."/>
            <person name="Haak M."/>
            <person name="Wittchen M."/>
            <person name="Mentz A."/>
            <person name="Persicke M."/>
            <person name="Busche T."/>
            <person name="Ruckert C."/>
        </authorList>
    </citation>
    <scope>NUCLEOTIDE SEQUENCE [LARGE SCALE GENOMIC DNA]</scope>
    <source>
        <strain evidence="2 3">2039</strain>
    </source>
</reference>
<sequence>MSWLTTIIPTRGELPELPGLVPGGPTPVLFLHGVLASPGNFEGAIRSLLEQGVPVIAPTYGDRGTGDIHSSFRELEDMLGTEVLSQHDQIDIVGHSLGGRLGLELAHHFPARVRTLVGIGAIYRGVPRGSTLGAKLFHTALGTLGGPAYRQIMVSTPMSAALPQHTRVISLVSDRDSIVPVSSAELGEIRRLKGVRHEHLPQQTEAILQALAWRE</sequence>
<keyword evidence="3" id="KW-1185">Reference proteome</keyword>
<gene>
    <name evidence="2" type="primary">rutD</name>
    <name evidence="2" type="ORF">COCCU_11760</name>
</gene>
<organism evidence="2 3">
    <name type="scientific">Corynebacterium occultum</name>
    <dbReference type="NCBI Taxonomy" id="2675219"/>
    <lineage>
        <taxon>Bacteria</taxon>
        <taxon>Bacillati</taxon>
        <taxon>Actinomycetota</taxon>
        <taxon>Actinomycetes</taxon>
        <taxon>Mycobacteriales</taxon>
        <taxon>Corynebacteriaceae</taxon>
        <taxon>Corynebacterium</taxon>
    </lineage>
</organism>
<dbReference type="AlphaFoldDB" id="A0A6B8VVT1"/>
<accession>A0A6B8VVT1</accession>
<keyword evidence="2" id="KW-0378">Hydrolase</keyword>
<proteinExistence type="predicted"/>
<dbReference type="Gene3D" id="3.40.50.1820">
    <property type="entry name" value="alpha/beta hydrolase"/>
    <property type="match status" value="1"/>
</dbReference>
<dbReference type="GO" id="GO:0016787">
    <property type="term" value="F:hydrolase activity"/>
    <property type="evidence" value="ECO:0007669"/>
    <property type="project" value="UniProtKB-KW"/>
</dbReference>